<keyword evidence="1" id="KW-0732">Signal</keyword>
<proteinExistence type="predicted"/>
<dbReference type="EMBL" id="CP018799">
    <property type="protein sequence ID" value="ATX80422.1"/>
    <property type="molecule type" value="Genomic_DNA"/>
</dbReference>
<dbReference type="AlphaFoldDB" id="A0A2K8L046"/>
<keyword evidence="3" id="KW-1185">Reference proteome</keyword>
<evidence type="ECO:0000256" key="1">
    <source>
        <dbReference type="SAM" id="SignalP"/>
    </source>
</evidence>
<feature type="signal peptide" evidence="1">
    <location>
        <begin position="1"/>
        <end position="26"/>
    </location>
</feature>
<reference evidence="2 3" key="1">
    <citation type="submission" date="2016-12" db="EMBL/GenBank/DDBJ databases">
        <title>Isolation and genomic insights into novel planktonic Zetaproteobacteria from stratified waters of the Chesapeake Bay.</title>
        <authorList>
            <person name="McAllister S.M."/>
            <person name="Kato S."/>
            <person name="Chan C.S."/>
            <person name="Chiu B.K."/>
            <person name="Field E.K."/>
        </authorList>
    </citation>
    <scope>NUCLEOTIDE SEQUENCE [LARGE SCALE GENOMIC DNA]</scope>
    <source>
        <strain evidence="2 3">CP-5</strain>
    </source>
</reference>
<dbReference type="PROSITE" id="PS51257">
    <property type="entry name" value="PROKAR_LIPOPROTEIN"/>
    <property type="match status" value="1"/>
</dbReference>
<name>A0A2K8L046_MARES</name>
<dbReference type="Proteomes" id="UP000231701">
    <property type="component" value="Chromosome"/>
</dbReference>
<evidence type="ECO:0008006" key="4">
    <source>
        <dbReference type="Google" id="ProtNLM"/>
    </source>
</evidence>
<organism evidence="2 3">
    <name type="scientific">Mariprofundus aestuarium</name>
    <dbReference type="NCBI Taxonomy" id="1921086"/>
    <lineage>
        <taxon>Bacteria</taxon>
        <taxon>Pseudomonadati</taxon>
        <taxon>Pseudomonadota</taxon>
        <taxon>Candidatius Mariprofundia</taxon>
        <taxon>Mariprofundales</taxon>
        <taxon>Mariprofundaceae</taxon>
        <taxon>Mariprofundus</taxon>
    </lineage>
</organism>
<feature type="chain" id="PRO_5014662083" description="Lipoprotein" evidence="1">
    <location>
        <begin position="27"/>
        <end position="202"/>
    </location>
</feature>
<sequence length="202" mass="22319">MQGRGEVNRWLIAAALLCLFGLAGCASPAAKKAAVVDATHGAVSINIWRQYTQIEDDGKNVSERSAPGNFGIELIRVFKKGAGWGEIMAGPDALIWQLYENQWPQQVQLILPEGDYMFEMVMVSVNGFPSQVQAGGDGLVSFHVTAGKKIELGDILFEYIKRYRIYPNQKVATRFMRFKSTAKDSEGALESDAEKKLELIDS</sequence>
<evidence type="ECO:0000313" key="3">
    <source>
        <dbReference type="Proteomes" id="UP000231701"/>
    </source>
</evidence>
<evidence type="ECO:0000313" key="2">
    <source>
        <dbReference type="EMBL" id="ATX80422.1"/>
    </source>
</evidence>
<gene>
    <name evidence="2" type="ORF">Ga0123461_2016</name>
</gene>
<protein>
    <recommendedName>
        <fullName evidence="4">Lipoprotein</fullName>
    </recommendedName>
</protein>
<dbReference type="KEGG" id="maes:Ga0123461_2016"/>
<accession>A0A2K8L046</accession>